<dbReference type="EMBL" id="CP000155">
    <property type="protein sequence ID" value="ABC27220.1"/>
    <property type="molecule type" value="Genomic_DNA"/>
</dbReference>
<dbReference type="Proteomes" id="UP000000238">
    <property type="component" value="Chromosome"/>
</dbReference>
<dbReference type="OrthoDB" id="5828847at2"/>
<dbReference type="AlphaFoldDB" id="Q2SQ54"/>
<dbReference type="KEGG" id="hch:HCH_00308"/>
<proteinExistence type="predicted"/>
<evidence type="ECO:0000313" key="1">
    <source>
        <dbReference type="EMBL" id="ABC27220.1"/>
    </source>
</evidence>
<accession>Q2SQ54</accession>
<sequence length="77" mass="8803">MDTSTHNMNTLFAQLGLENDPAQVKQWISSHSPLNSAVSLANAPFWNEAQRDFIMQAWEEDSDWCEAIDELDALLRH</sequence>
<dbReference type="InterPro" id="IPR021250">
    <property type="entry name" value="DUF2789"/>
</dbReference>
<reference evidence="1 2" key="1">
    <citation type="journal article" date="2005" name="Nucleic Acids Res.">
        <title>Genomic blueprint of Hahella chejuensis, a marine microbe producing an algicidal agent.</title>
        <authorList>
            <person name="Jeong H."/>
            <person name="Yim J.H."/>
            <person name="Lee C."/>
            <person name="Choi S.-H."/>
            <person name="Park Y.K."/>
            <person name="Yoon S.H."/>
            <person name="Hur C.-G."/>
            <person name="Kang H.-Y."/>
            <person name="Kim D."/>
            <person name="Lee H.H."/>
            <person name="Park K.H."/>
            <person name="Park S.-H."/>
            <person name="Park H.-S."/>
            <person name="Lee H.K."/>
            <person name="Oh T.K."/>
            <person name="Kim J.F."/>
        </authorList>
    </citation>
    <scope>NUCLEOTIDE SEQUENCE [LARGE SCALE GENOMIC DNA]</scope>
    <source>
        <strain evidence="1 2">KCTC 2396</strain>
    </source>
</reference>
<dbReference type="STRING" id="349521.HCH_00308"/>
<evidence type="ECO:0008006" key="3">
    <source>
        <dbReference type="Google" id="ProtNLM"/>
    </source>
</evidence>
<dbReference type="InterPro" id="IPR038086">
    <property type="entry name" value="DUF2789_sf"/>
</dbReference>
<dbReference type="eggNOG" id="ENOG5032Z85">
    <property type="taxonomic scope" value="Bacteria"/>
</dbReference>
<dbReference type="HOGENOM" id="CLU_177836_0_0_6"/>
<dbReference type="Pfam" id="PF10982">
    <property type="entry name" value="DUF2789"/>
    <property type="match status" value="1"/>
</dbReference>
<dbReference type="RefSeq" id="WP_011394297.1">
    <property type="nucleotide sequence ID" value="NC_007645.1"/>
</dbReference>
<dbReference type="Gene3D" id="1.10.10.1130">
    <property type="entry name" value="Uncharacterised protein PF10982, DUF2789"/>
    <property type="match status" value="1"/>
</dbReference>
<keyword evidence="2" id="KW-1185">Reference proteome</keyword>
<protein>
    <recommendedName>
        <fullName evidence="3">DUF2789 domain-containing protein</fullName>
    </recommendedName>
</protein>
<name>Q2SQ54_HAHCH</name>
<organism evidence="1 2">
    <name type="scientific">Hahella chejuensis (strain KCTC 2396)</name>
    <dbReference type="NCBI Taxonomy" id="349521"/>
    <lineage>
        <taxon>Bacteria</taxon>
        <taxon>Pseudomonadati</taxon>
        <taxon>Pseudomonadota</taxon>
        <taxon>Gammaproteobacteria</taxon>
        <taxon>Oceanospirillales</taxon>
        <taxon>Hahellaceae</taxon>
        <taxon>Hahella</taxon>
    </lineage>
</organism>
<evidence type="ECO:0000313" key="2">
    <source>
        <dbReference type="Proteomes" id="UP000000238"/>
    </source>
</evidence>
<gene>
    <name evidence="1" type="ordered locus">HCH_00308</name>
</gene>